<dbReference type="OrthoDB" id="5352400at2759"/>
<accession>A0A167N055</accession>
<evidence type="ECO:0000256" key="2">
    <source>
        <dbReference type="SAM" id="Phobius"/>
    </source>
</evidence>
<name>A0A167N055_9HYPO</name>
<keyword evidence="2" id="KW-1133">Transmembrane helix</keyword>
<keyword evidence="2" id="KW-0812">Transmembrane</keyword>
<feature type="transmembrane region" description="Helical" evidence="2">
    <location>
        <begin position="86"/>
        <end position="106"/>
    </location>
</feature>
<feature type="transmembrane region" description="Helical" evidence="2">
    <location>
        <begin position="173"/>
        <end position="196"/>
    </location>
</feature>
<organism evidence="3 4">
    <name type="scientific">Niveomyces insectorum RCEF 264</name>
    <dbReference type="NCBI Taxonomy" id="1081102"/>
    <lineage>
        <taxon>Eukaryota</taxon>
        <taxon>Fungi</taxon>
        <taxon>Dikarya</taxon>
        <taxon>Ascomycota</taxon>
        <taxon>Pezizomycotina</taxon>
        <taxon>Sordariomycetes</taxon>
        <taxon>Hypocreomycetidae</taxon>
        <taxon>Hypocreales</taxon>
        <taxon>Cordycipitaceae</taxon>
        <taxon>Niveomyces</taxon>
    </lineage>
</organism>
<evidence type="ECO:0000313" key="4">
    <source>
        <dbReference type="Proteomes" id="UP000076874"/>
    </source>
</evidence>
<dbReference type="AlphaFoldDB" id="A0A167N055"/>
<dbReference type="EMBL" id="AZHD01000021">
    <property type="protein sequence ID" value="OAA54972.1"/>
    <property type="molecule type" value="Genomic_DNA"/>
</dbReference>
<sequence>MRYHILHRPWRMRRLFYFMMLPEIICIVALLVLFAKAQPASFRTLLWQIGSDHGFNSSPNIILYAYANHVPLPDIPFVWSQTLTDLNVAVSVLSLFILLTKMIALIMHVFFPIIGFVASFALTALFATSVYGQAGPDYADPRHPSPVAWYIAKGCQYAKEAGAVSDCMMAKGAFAATVVMLAVHVVNLGFAVWALLPNKQLDVEMEGDSDSEDNFPPASSKAWEMQPRPLASPRMATMSGGASGMASPFTPRTQAFNALDRRLPLRTE</sequence>
<keyword evidence="4" id="KW-1185">Reference proteome</keyword>
<feature type="transmembrane region" description="Helical" evidence="2">
    <location>
        <begin position="113"/>
        <end position="134"/>
    </location>
</feature>
<dbReference type="Proteomes" id="UP000076874">
    <property type="component" value="Unassembled WGS sequence"/>
</dbReference>
<proteinExistence type="predicted"/>
<evidence type="ECO:0000313" key="3">
    <source>
        <dbReference type="EMBL" id="OAA54972.1"/>
    </source>
</evidence>
<reference evidence="3 4" key="1">
    <citation type="journal article" date="2016" name="Genome Biol. Evol.">
        <title>Divergent and convergent evolution of fungal pathogenicity.</title>
        <authorList>
            <person name="Shang Y."/>
            <person name="Xiao G."/>
            <person name="Zheng P."/>
            <person name="Cen K."/>
            <person name="Zhan S."/>
            <person name="Wang C."/>
        </authorList>
    </citation>
    <scope>NUCLEOTIDE SEQUENCE [LARGE SCALE GENOMIC DNA]</scope>
    <source>
        <strain evidence="3 4">RCEF 264</strain>
    </source>
</reference>
<protein>
    <submittedName>
        <fullName evidence="3">Uncharacterized protein</fullName>
    </submittedName>
</protein>
<comment type="caution">
    <text evidence="3">The sequence shown here is derived from an EMBL/GenBank/DDBJ whole genome shotgun (WGS) entry which is preliminary data.</text>
</comment>
<feature type="region of interest" description="Disordered" evidence="1">
    <location>
        <begin position="205"/>
        <end position="226"/>
    </location>
</feature>
<gene>
    <name evidence="3" type="ORF">SPI_08476</name>
</gene>
<keyword evidence="2" id="KW-0472">Membrane</keyword>
<evidence type="ECO:0000256" key="1">
    <source>
        <dbReference type="SAM" id="MobiDB-lite"/>
    </source>
</evidence>